<sequence length="116" mass="12554">MRIKIHVDGKTLLATLNDSEASRDFASMMPLTLQLKDYAGAEKISDLPARLSTSGSPNGSSASKGDLCLYAPWGNLAIFYKKQSYAPGLVKLGHLDAPETFPFNEKAMSAIFEKAD</sequence>
<dbReference type="EMBL" id="JBGFSN010000012">
    <property type="protein sequence ID" value="MFH8136305.1"/>
    <property type="molecule type" value="Genomic_DNA"/>
</dbReference>
<protein>
    <submittedName>
        <fullName evidence="2">Cyclophilin-like fold protein</fullName>
    </submittedName>
</protein>
<keyword evidence="3" id="KW-1185">Reference proteome</keyword>
<dbReference type="SUPFAM" id="SSF50891">
    <property type="entry name" value="Cyclophilin-like"/>
    <property type="match status" value="1"/>
</dbReference>
<name>A0ABW7Q155_9GAMM</name>
<dbReference type="InterPro" id="IPR041183">
    <property type="entry name" value="Cyclophilin-like"/>
</dbReference>
<gene>
    <name evidence="2" type="ORF">ABU178_19350</name>
</gene>
<evidence type="ECO:0000259" key="1">
    <source>
        <dbReference type="Pfam" id="PF18050"/>
    </source>
</evidence>
<evidence type="ECO:0000313" key="2">
    <source>
        <dbReference type="EMBL" id="MFH8136305.1"/>
    </source>
</evidence>
<dbReference type="Gene3D" id="2.40.100.20">
    <property type="match status" value="1"/>
</dbReference>
<comment type="caution">
    <text evidence="2">The sequence shown here is derived from an EMBL/GenBank/DDBJ whole genome shotgun (WGS) entry which is preliminary data.</text>
</comment>
<dbReference type="Proteomes" id="UP001611251">
    <property type="component" value="Unassembled WGS sequence"/>
</dbReference>
<proteinExistence type="predicted"/>
<accession>A0ABW7Q155</accession>
<dbReference type="Pfam" id="PF18050">
    <property type="entry name" value="Cyclophil_like2"/>
    <property type="match status" value="1"/>
</dbReference>
<organism evidence="2 3">
    <name type="scientific">Pantoea osteomyelitidis</name>
    <dbReference type="NCBI Taxonomy" id="3230026"/>
    <lineage>
        <taxon>Bacteria</taxon>
        <taxon>Pseudomonadati</taxon>
        <taxon>Pseudomonadota</taxon>
        <taxon>Gammaproteobacteria</taxon>
        <taxon>Enterobacterales</taxon>
        <taxon>Erwiniaceae</taxon>
        <taxon>Pantoea</taxon>
    </lineage>
</organism>
<reference evidence="2 3" key="1">
    <citation type="submission" date="2024-08" db="EMBL/GenBank/DDBJ databases">
        <title>Pantoea ronii - a newly identified human opportunistic pathogen.</title>
        <authorList>
            <person name="Keidar-Friedman D."/>
            <person name="Sorek N."/>
            <person name="Leshin-Carmel D."/>
            <person name="Tsur A."/>
            <person name="Amsalem M."/>
            <person name="Tolkach D."/>
            <person name="Brosh-Nissimov T."/>
        </authorList>
    </citation>
    <scope>NUCLEOTIDE SEQUENCE [LARGE SCALE GENOMIC DNA]</scope>
    <source>
        <strain evidence="2 3">AA23256</strain>
    </source>
</reference>
<feature type="domain" description="Cyclophilin-like" evidence="1">
    <location>
        <begin position="5"/>
        <end position="100"/>
    </location>
</feature>
<dbReference type="RefSeq" id="WP_397217973.1">
    <property type="nucleotide sequence ID" value="NZ_JBGFSN010000012.1"/>
</dbReference>
<dbReference type="InterPro" id="IPR029000">
    <property type="entry name" value="Cyclophilin-like_dom_sf"/>
</dbReference>
<evidence type="ECO:0000313" key="3">
    <source>
        <dbReference type="Proteomes" id="UP001611251"/>
    </source>
</evidence>